<keyword evidence="2 6" id="KW-0255">Endonuclease</keyword>
<reference evidence="7 8" key="1">
    <citation type="submission" date="2020-07" db="EMBL/GenBank/DDBJ databases">
        <title>Huge and variable diversity of episymbiotic CPR bacteria and DPANN archaea in groundwater ecosystems.</title>
        <authorList>
            <person name="He C.Y."/>
            <person name="Keren R."/>
            <person name="Whittaker M."/>
            <person name="Farag I.F."/>
            <person name="Doudna J."/>
            <person name="Cate J.H.D."/>
            <person name="Banfield J.F."/>
        </authorList>
    </citation>
    <scope>NUCLEOTIDE SEQUENCE [LARGE SCALE GENOMIC DNA]</scope>
    <source>
        <strain evidence="7">NC_groundwater_70_Ag_B-0.1um_54_66</strain>
    </source>
</reference>
<proteinExistence type="inferred from homology"/>
<keyword evidence="5 6" id="KW-0234">DNA repair</keyword>
<dbReference type="PIRSF" id="PIRSF018267">
    <property type="entry name" value="VSR_endonuc"/>
    <property type="match status" value="1"/>
</dbReference>
<comment type="similarity">
    <text evidence="6">Belongs to the vsr family.</text>
</comment>
<dbReference type="NCBIfam" id="TIGR00632">
    <property type="entry name" value="vsr"/>
    <property type="match status" value="1"/>
</dbReference>
<evidence type="ECO:0000256" key="4">
    <source>
        <dbReference type="ARBA" id="ARBA00022801"/>
    </source>
</evidence>
<evidence type="ECO:0000313" key="8">
    <source>
        <dbReference type="Proteomes" id="UP000595362"/>
    </source>
</evidence>
<dbReference type="CDD" id="cd00221">
    <property type="entry name" value="Vsr"/>
    <property type="match status" value="1"/>
</dbReference>
<evidence type="ECO:0000313" key="7">
    <source>
        <dbReference type="EMBL" id="QQG35169.1"/>
    </source>
</evidence>
<keyword evidence="1 6" id="KW-0540">Nuclease</keyword>
<dbReference type="SUPFAM" id="SSF52980">
    <property type="entry name" value="Restriction endonuclease-like"/>
    <property type="match status" value="1"/>
</dbReference>
<dbReference type="Gene3D" id="3.40.960.10">
    <property type="entry name" value="VSR Endonuclease"/>
    <property type="match status" value="1"/>
</dbReference>
<evidence type="ECO:0000256" key="5">
    <source>
        <dbReference type="ARBA" id="ARBA00023204"/>
    </source>
</evidence>
<protein>
    <recommendedName>
        <fullName evidence="6">Very short patch repair endonuclease</fullName>
        <ecNumber evidence="6">3.1.-.-</ecNumber>
    </recommendedName>
</protein>
<sequence>MVDTRTPEQRRRIMQSVKAADTGPEWTVRHLLFAAGYRYRLHRRDLPGSPDIVFPGRKKAIFVHGCFWHGHNCPKGKAPKSRGEYWMPKLDANRARDEKALRHLQALGWDVLVIWQCEMSDKDELFNRLIDFVDDPKKPIDK</sequence>
<dbReference type="GO" id="GO:0016787">
    <property type="term" value="F:hydrolase activity"/>
    <property type="evidence" value="ECO:0007669"/>
    <property type="project" value="UniProtKB-KW"/>
</dbReference>
<evidence type="ECO:0000256" key="6">
    <source>
        <dbReference type="PIRNR" id="PIRNR018267"/>
    </source>
</evidence>
<comment type="function">
    <text evidence="6">May nick specific sequences that contain T:G mispairs resulting from m5C-deamination.</text>
</comment>
<dbReference type="Pfam" id="PF03852">
    <property type="entry name" value="Vsr"/>
    <property type="match status" value="1"/>
</dbReference>
<evidence type="ECO:0000256" key="1">
    <source>
        <dbReference type="ARBA" id="ARBA00022722"/>
    </source>
</evidence>
<dbReference type="Proteomes" id="UP000595362">
    <property type="component" value="Chromosome"/>
</dbReference>
<dbReference type="EMBL" id="CP066681">
    <property type="protein sequence ID" value="QQG35169.1"/>
    <property type="molecule type" value="Genomic_DNA"/>
</dbReference>
<evidence type="ECO:0000256" key="3">
    <source>
        <dbReference type="ARBA" id="ARBA00022763"/>
    </source>
</evidence>
<dbReference type="InterPro" id="IPR004603">
    <property type="entry name" value="DNA_mismatch_endonuc_vsr"/>
</dbReference>
<dbReference type="AlphaFoldDB" id="A0A7T5R0E9"/>
<gene>
    <name evidence="7" type="primary">vsr</name>
    <name evidence="7" type="ORF">HYS17_06240</name>
</gene>
<organism evidence="7 8">
    <name type="scientific">Micavibrio aeruginosavorus</name>
    <dbReference type="NCBI Taxonomy" id="349221"/>
    <lineage>
        <taxon>Bacteria</taxon>
        <taxon>Pseudomonadati</taxon>
        <taxon>Bdellovibrionota</taxon>
        <taxon>Bdellovibrionia</taxon>
        <taxon>Bdellovibrionales</taxon>
        <taxon>Pseudobdellovibrionaceae</taxon>
        <taxon>Micavibrio</taxon>
    </lineage>
</organism>
<name>A0A7T5R0E9_9BACT</name>
<keyword evidence="3 6" id="KW-0227">DNA damage</keyword>
<keyword evidence="4 6" id="KW-0378">Hydrolase</keyword>
<dbReference type="EC" id="3.1.-.-" evidence="6"/>
<accession>A0A7T5R0E9</accession>
<dbReference type="InterPro" id="IPR011335">
    <property type="entry name" value="Restrct_endonuc-II-like"/>
</dbReference>
<evidence type="ECO:0000256" key="2">
    <source>
        <dbReference type="ARBA" id="ARBA00022759"/>
    </source>
</evidence>
<dbReference type="GO" id="GO:0004519">
    <property type="term" value="F:endonuclease activity"/>
    <property type="evidence" value="ECO:0007669"/>
    <property type="project" value="UniProtKB-KW"/>
</dbReference>
<dbReference type="GO" id="GO:0006298">
    <property type="term" value="P:mismatch repair"/>
    <property type="evidence" value="ECO:0007669"/>
    <property type="project" value="UniProtKB-UniRule"/>
</dbReference>